<reference evidence="8 9" key="1">
    <citation type="submission" date="2013-11" db="EMBL/GenBank/DDBJ databases">
        <title>Genome sequencing of Stegodyphus mimosarum.</title>
        <authorList>
            <person name="Bechsgaard J."/>
        </authorList>
    </citation>
    <scope>NUCLEOTIDE SEQUENCE [LARGE SCALE GENOMIC DNA]</scope>
</reference>
<dbReference type="SUPFAM" id="SSF57535">
    <property type="entry name" value="Complement control module/SCR domain"/>
    <property type="match status" value="7"/>
</dbReference>
<dbReference type="OMA" id="CTPVTQV"/>
<keyword evidence="1 5" id="KW-0768">Sushi</keyword>
<dbReference type="STRING" id="407821.A0A087ULJ1"/>
<dbReference type="AlphaFoldDB" id="A0A087ULJ1"/>
<feature type="region of interest" description="Disordered" evidence="6">
    <location>
        <begin position="354"/>
        <end position="387"/>
    </location>
</feature>
<dbReference type="PANTHER" id="PTHR19325">
    <property type="entry name" value="COMPLEMENT COMPONENT-RELATED SUSHI DOMAIN-CONTAINING"/>
    <property type="match status" value="1"/>
</dbReference>
<feature type="disulfide bond" evidence="5">
    <location>
        <begin position="338"/>
        <end position="365"/>
    </location>
</feature>
<feature type="domain" description="Sushi" evidence="7">
    <location>
        <begin position="381"/>
        <end position="438"/>
    </location>
</feature>
<dbReference type="InterPro" id="IPR035976">
    <property type="entry name" value="Sushi/SCR/CCP_sf"/>
</dbReference>
<gene>
    <name evidence="8" type="ORF">X975_06839</name>
</gene>
<feature type="domain" description="Sushi" evidence="7">
    <location>
        <begin position="185"/>
        <end position="244"/>
    </location>
</feature>
<feature type="disulfide bond" evidence="5">
    <location>
        <begin position="275"/>
        <end position="302"/>
    </location>
</feature>
<evidence type="ECO:0000256" key="6">
    <source>
        <dbReference type="SAM" id="MobiDB-lite"/>
    </source>
</evidence>
<evidence type="ECO:0000313" key="8">
    <source>
        <dbReference type="EMBL" id="KFM78230.1"/>
    </source>
</evidence>
<feature type="domain" description="Sushi" evidence="7">
    <location>
        <begin position="245"/>
        <end position="304"/>
    </location>
</feature>
<dbReference type="GO" id="GO:0030246">
    <property type="term" value="F:carbohydrate binding"/>
    <property type="evidence" value="ECO:0007669"/>
    <property type="project" value="UniProtKB-KW"/>
</dbReference>
<accession>A0A087ULJ1</accession>
<sequence>MCESLVIRNGYVRCAEEGGLTVCRVTCDDAYMLVGSSIVTCSPSGDWSDQIPTCRRTGNQVANICPTLVAPDGGRLVGSCTAAAVGDTCQLVCISGFRPTETRVLICQANGVWSNDLPQCIGTTSGCPAITVDQGIISETCSNAITGQTCTITCQSGYTLTGGSGTLVCQANGQWSGTLPICTAVSCPTLPAPASGSISGTCSPGASGQTCYFYCDSGYRLVGQSSLVCGSDGRWSGRPPYCMAASCPALYRPENGALSGSCTDATMGSICTFSCQAGYTLNGPSTLYCQEGGVWSGNAPSCVREAARSCESLNIPSNGFYLGTCAPGQVGQTCVFSCESGYELRGQRTLTCGSNGQWSSEPPRCERSGGGDNGNGEDGNRSCPILTPPPNSEFTECDNRPGGRCVVECQSGYQRSGSRVRTCLSQGTWSGFAPTCTKTVGYTTYTYKVVPLWSLMFG</sequence>
<feature type="domain" description="Sushi" evidence="7">
    <location>
        <begin position="308"/>
        <end position="367"/>
    </location>
</feature>
<proteinExistence type="predicted"/>
<dbReference type="CDD" id="cd00033">
    <property type="entry name" value="CCP"/>
    <property type="match status" value="7"/>
</dbReference>
<dbReference type="InterPro" id="IPR050350">
    <property type="entry name" value="Compl-Cell_Adhes-Reg"/>
</dbReference>
<evidence type="ECO:0000256" key="2">
    <source>
        <dbReference type="ARBA" id="ARBA00022737"/>
    </source>
</evidence>
<dbReference type="PROSITE" id="PS50923">
    <property type="entry name" value="SUSHI"/>
    <property type="match status" value="7"/>
</dbReference>
<evidence type="ECO:0000256" key="4">
    <source>
        <dbReference type="ARBA" id="ARBA00023180"/>
    </source>
</evidence>
<evidence type="ECO:0000256" key="3">
    <source>
        <dbReference type="ARBA" id="ARBA00023157"/>
    </source>
</evidence>
<dbReference type="Gene3D" id="2.10.70.10">
    <property type="entry name" value="Complement Module, domain 1"/>
    <property type="match status" value="7"/>
</dbReference>
<protein>
    <submittedName>
        <fullName evidence="8">p-selectin</fullName>
    </submittedName>
</protein>
<keyword evidence="2" id="KW-0677">Repeat</keyword>
<feature type="disulfide bond" evidence="5">
    <location>
        <begin position="27"/>
        <end position="54"/>
    </location>
</feature>
<evidence type="ECO:0000259" key="7">
    <source>
        <dbReference type="PROSITE" id="PS50923"/>
    </source>
</evidence>
<keyword evidence="3 5" id="KW-1015">Disulfide bond</keyword>
<name>A0A087ULJ1_STEMI</name>
<feature type="disulfide bond" evidence="5">
    <location>
        <begin position="93"/>
        <end position="120"/>
    </location>
</feature>
<dbReference type="SMART" id="SM00032">
    <property type="entry name" value="CCP"/>
    <property type="match status" value="7"/>
</dbReference>
<feature type="disulfide bond" evidence="5">
    <location>
        <begin position="409"/>
        <end position="436"/>
    </location>
</feature>
<keyword evidence="8" id="KW-0430">Lectin</keyword>
<dbReference type="OrthoDB" id="6427340at2759"/>
<evidence type="ECO:0000313" key="9">
    <source>
        <dbReference type="Proteomes" id="UP000054359"/>
    </source>
</evidence>
<evidence type="ECO:0000256" key="5">
    <source>
        <dbReference type="PROSITE-ProRule" id="PRU00302"/>
    </source>
</evidence>
<comment type="caution">
    <text evidence="5">Lacks conserved residue(s) required for the propagation of feature annotation.</text>
</comment>
<dbReference type="PANTHER" id="PTHR19325:SF560">
    <property type="entry name" value="SUSHI, VON WILLEBRAND FACTOR TYPE A, EGF AND PENTRAXIN DOMAIN-CONTAINING PROTEIN 1"/>
    <property type="match status" value="1"/>
</dbReference>
<feature type="disulfide bond" evidence="5">
    <location>
        <begin position="215"/>
        <end position="242"/>
    </location>
</feature>
<feature type="domain" description="Sushi" evidence="7">
    <location>
        <begin position="63"/>
        <end position="122"/>
    </location>
</feature>
<dbReference type="InterPro" id="IPR000436">
    <property type="entry name" value="Sushi_SCR_CCP_dom"/>
</dbReference>
<dbReference type="Proteomes" id="UP000054359">
    <property type="component" value="Unassembled WGS sequence"/>
</dbReference>
<keyword evidence="9" id="KW-1185">Reference proteome</keyword>
<dbReference type="Pfam" id="PF00084">
    <property type="entry name" value="Sushi"/>
    <property type="match status" value="7"/>
</dbReference>
<feature type="non-terminal residue" evidence="8">
    <location>
        <position position="458"/>
    </location>
</feature>
<evidence type="ECO:0000256" key="1">
    <source>
        <dbReference type="ARBA" id="ARBA00022659"/>
    </source>
</evidence>
<feature type="domain" description="Sushi" evidence="7">
    <location>
        <begin position="125"/>
        <end position="184"/>
    </location>
</feature>
<feature type="domain" description="Sushi" evidence="7">
    <location>
        <begin position="1"/>
        <end position="56"/>
    </location>
</feature>
<organism evidence="8 9">
    <name type="scientific">Stegodyphus mimosarum</name>
    <name type="common">African social velvet spider</name>
    <dbReference type="NCBI Taxonomy" id="407821"/>
    <lineage>
        <taxon>Eukaryota</taxon>
        <taxon>Metazoa</taxon>
        <taxon>Ecdysozoa</taxon>
        <taxon>Arthropoda</taxon>
        <taxon>Chelicerata</taxon>
        <taxon>Arachnida</taxon>
        <taxon>Araneae</taxon>
        <taxon>Araneomorphae</taxon>
        <taxon>Entelegynae</taxon>
        <taxon>Eresoidea</taxon>
        <taxon>Eresidae</taxon>
        <taxon>Stegodyphus</taxon>
    </lineage>
</organism>
<dbReference type="EMBL" id="KK120412">
    <property type="protein sequence ID" value="KFM78230.1"/>
    <property type="molecule type" value="Genomic_DNA"/>
</dbReference>
<keyword evidence="4" id="KW-0325">Glycoprotein</keyword>